<organism evidence="2 3">
    <name type="scientific">Streptococcus mitis 11/5</name>
    <dbReference type="NCBI Taxonomy" id="1239792"/>
    <lineage>
        <taxon>Bacteria</taxon>
        <taxon>Bacillati</taxon>
        <taxon>Bacillota</taxon>
        <taxon>Bacilli</taxon>
        <taxon>Lactobacillales</taxon>
        <taxon>Streptococcaceae</taxon>
        <taxon>Streptococcus</taxon>
        <taxon>Streptococcus mitis group</taxon>
    </lineage>
</organism>
<reference evidence="2 3" key="1">
    <citation type="submission" date="2013-04" db="EMBL/GenBank/DDBJ databases">
        <authorList>
            <person name="Ikryannikova L.N."/>
            <person name="Ilina E.N."/>
            <person name="Kostryukova E.S."/>
            <person name="Semashko T.A."/>
            <person name="Karpova I.Y.U."/>
            <person name="Larin A.K."/>
            <person name="Ischenko D.S."/>
            <person name="Alekseev D.G."/>
            <person name="Klimova E.A."/>
            <person name="Filimonova A.V."/>
            <person name="Savinova T.A."/>
            <person name="Filimonova O.Y.U."/>
            <person name="Dubovickaya V.A."/>
            <person name="Sidorenko S.V."/>
            <person name="Govorun V.M."/>
        </authorList>
    </citation>
    <scope>NUCLEOTIDE SEQUENCE [LARGE SCALE GENOMIC DNA]</scope>
    <source>
        <strain evidence="2 3">11/5</strain>
    </source>
</reference>
<protein>
    <recommendedName>
        <fullName evidence="4">Tandem five-TM protein</fullName>
    </recommendedName>
</protein>
<keyword evidence="1" id="KW-0472">Membrane</keyword>
<gene>
    <name evidence="2" type="ORF">D064_00560</name>
</gene>
<evidence type="ECO:0000256" key="1">
    <source>
        <dbReference type="SAM" id="Phobius"/>
    </source>
</evidence>
<evidence type="ECO:0000313" key="3">
    <source>
        <dbReference type="Proteomes" id="UP000013365"/>
    </source>
</evidence>
<evidence type="ECO:0000313" key="2">
    <source>
        <dbReference type="EMBL" id="EOB22882.1"/>
    </source>
</evidence>
<dbReference type="NCBIfam" id="TIGR01218">
    <property type="entry name" value="Gpos_tandem_5TM"/>
    <property type="match status" value="1"/>
</dbReference>
<evidence type="ECO:0008006" key="4">
    <source>
        <dbReference type="Google" id="ProtNLM"/>
    </source>
</evidence>
<name>R0LL09_STRMT</name>
<dbReference type="InterPro" id="IPR005915">
    <property type="entry name" value="Tandem_5TM"/>
</dbReference>
<keyword evidence="1" id="KW-1133">Transmembrane helix</keyword>
<proteinExistence type="predicted"/>
<feature type="transmembrane region" description="Helical" evidence="1">
    <location>
        <begin position="74"/>
        <end position="94"/>
    </location>
</feature>
<sequence>MVILKINFRGLDVAYFDVLEMGEKKYVLDSNSTTPKSYYWGFSPENIEVDLIELDSKNRNFDKKIKMGPSGMRMASISLGLLSYEVVTSIFRYYDISHYLYLKVSLFLISILVAYIVYQDILIKSRKEISSRLSQEKKRFKIVFQNNKKKRQFHAYLFLILHITAFSIYMGQDNGTEAAILVLNGLLAYLFIWIESGVIPLTYAYQKKYLEFKELKKL</sequence>
<dbReference type="Proteomes" id="UP000013365">
    <property type="component" value="Unassembled WGS sequence"/>
</dbReference>
<comment type="caution">
    <text evidence="2">The sequence shown here is derived from an EMBL/GenBank/DDBJ whole genome shotgun (WGS) entry which is preliminary data.</text>
</comment>
<feature type="transmembrane region" description="Helical" evidence="1">
    <location>
        <begin position="178"/>
        <end position="205"/>
    </location>
</feature>
<dbReference type="AlphaFoldDB" id="R0LL09"/>
<keyword evidence="1" id="KW-0812">Transmembrane</keyword>
<feature type="transmembrane region" description="Helical" evidence="1">
    <location>
        <begin position="100"/>
        <end position="118"/>
    </location>
</feature>
<accession>R0LL09</accession>
<dbReference type="EMBL" id="AQTT01000001">
    <property type="protein sequence ID" value="EOB22882.1"/>
    <property type="molecule type" value="Genomic_DNA"/>
</dbReference>
<dbReference type="PATRIC" id="fig|1239792.3.peg.111"/>
<feature type="transmembrane region" description="Helical" evidence="1">
    <location>
        <begin position="153"/>
        <end position="172"/>
    </location>
</feature>